<dbReference type="PANTHER" id="PTHR42743">
    <property type="entry name" value="AMINO-ACID AMINOTRANSFERASE"/>
    <property type="match status" value="1"/>
</dbReference>
<reference evidence="2 3" key="1">
    <citation type="submission" date="2016-11" db="EMBL/GenBank/DDBJ databases">
        <authorList>
            <person name="Jaros S."/>
            <person name="Januszkiewicz K."/>
            <person name="Wedrychowicz H."/>
        </authorList>
    </citation>
    <scope>NUCLEOTIDE SEQUENCE [LARGE SCALE GENOMIC DNA]</scope>
    <source>
        <strain evidence="2 3">DSM 46144</strain>
    </source>
</reference>
<dbReference type="GO" id="GO:0016829">
    <property type="term" value="F:lyase activity"/>
    <property type="evidence" value="ECO:0007669"/>
    <property type="project" value="UniProtKB-KW"/>
</dbReference>
<evidence type="ECO:0000256" key="1">
    <source>
        <dbReference type="ARBA" id="ARBA00009320"/>
    </source>
</evidence>
<dbReference type="Pfam" id="PF01063">
    <property type="entry name" value="Aminotran_4"/>
    <property type="match status" value="1"/>
</dbReference>
<sequence length="288" mass="30180">MATRALAVLGRGLLPVDTLIARADDAGLTRGDGVFETIHVRYGKPWQLDEHLARMAGSARILGINLPPASELAALVESVCAEATDDEEVGVKIVCTRGPDTGQPEPPTVFATMFDVSPAQRQGRRDGISVVTVTLGVTADVRSGAPWLLGGAKTLSYAVNMAALRYAAAAGADDALMLSVEGTVLEAPTATVVWAADGALRTVPVDTGILAGTTVNYLLDRAGELGLRAERTRAHLDDLYAADEAWLCSSVRGAARITALDGKPIGERGLTEGVQRILGFPLPENTEK</sequence>
<keyword evidence="2" id="KW-0456">Lyase</keyword>
<dbReference type="InterPro" id="IPR043131">
    <property type="entry name" value="BCAT-like_N"/>
</dbReference>
<dbReference type="InterPro" id="IPR036038">
    <property type="entry name" value="Aminotransferase-like"/>
</dbReference>
<accession>A0A1M7RHI7</accession>
<dbReference type="GO" id="GO:0046394">
    <property type="term" value="P:carboxylic acid biosynthetic process"/>
    <property type="evidence" value="ECO:0007669"/>
    <property type="project" value="UniProtKB-ARBA"/>
</dbReference>
<dbReference type="InterPro" id="IPR043132">
    <property type="entry name" value="BCAT-like_C"/>
</dbReference>
<dbReference type="STRING" id="134849.SAMN05443668_112224"/>
<dbReference type="InterPro" id="IPR001544">
    <property type="entry name" value="Aminotrans_IV"/>
</dbReference>
<dbReference type="InterPro" id="IPR050571">
    <property type="entry name" value="Class-IV_PLP-Dep_Aminotrnsfr"/>
</dbReference>
<evidence type="ECO:0000313" key="2">
    <source>
        <dbReference type="EMBL" id="SHN45717.1"/>
    </source>
</evidence>
<dbReference type="Gene3D" id="3.20.10.10">
    <property type="entry name" value="D-amino Acid Aminotransferase, subunit A, domain 2"/>
    <property type="match status" value="1"/>
</dbReference>
<dbReference type="EMBL" id="FRCS01000012">
    <property type="protein sequence ID" value="SHN45717.1"/>
    <property type="molecule type" value="Genomic_DNA"/>
</dbReference>
<name>A0A1M7RHI7_9ACTN</name>
<dbReference type="Gene3D" id="3.30.470.10">
    <property type="match status" value="1"/>
</dbReference>
<dbReference type="RefSeq" id="WP_073262465.1">
    <property type="nucleotide sequence ID" value="NZ_FRCS01000012.1"/>
</dbReference>
<dbReference type="AlphaFoldDB" id="A0A1M7RHI7"/>
<dbReference type="PANTHER" id="PTHR42743:SF11">
    <property type="entry name" value="AMINODEOXYCHORISMATE LYASE"/>
    <property type="match status" value="1"/>
</dbReference>
<proteinExistence type="inferred from homology"/>
<dbReference type="SUPFAM" id="SSF56752">
    <property type="entry name" value="D-aminoacid aminotransferase-like PLP-dependent enzymes"/>
    <property type="match status" value="1"/>
</dbReference>
<keyword evidence="3" id="KW-1185">Reference proteome</keyword>
<protein>
    <submittedName>
        <fullName evidence="2">4-amino-4-deoxychorismate lyase</fullName>
    </submittedName>
</protein>
<evidence type="ECO:0000313" key="3">
    <source>
        <dbReference type="Proteomes" id="UP000184440"/>
    </source>
</evidence>
<gene>
    <name evidence="2" type="ORF">SAMN05443668_112224</name>
</gene>
<comment type="similarity">
    <text evidence="1">Belongs to the class-IV pyridoxal-phosphate-dependent aminotransferase family.</text>
</comment>
<dbReference type="GO" id="GO:0005829">
    <property type="term" value="C:cytosol"/>
    <property type="evidence" value="ECO:0007669"/>
    <property type="project" value="TreeGrafter"/>
</dbReference>
<dbReference type="Proteomes" id="UP000184440">
    <property type="component" value="Unassembled WGS sequence"/>
</dbReference>
<organism evidence="2 3">
    <name type="scientific">Cryptosporangium aurantiacum</name>
    <dbReference type="NCBI Taxonomy" id="134849"/>
    <lineage>
        <taxon>Bacteria</taxon>
        <taxon>Bacillati</taxon>
        <taxon>Actinomycetota</taxon>
        <taxon>Actinomycetes</taxon>
        <taxon>Cryptosporangiales</taxon>
        <taxon>Cryptosporangiaceae</taxon>
        <taxon>Cryptosporangium</taxon>
    </lineage>
</organism>